<gene>
    <name evidence="1" type="ORF">GX50_02890</name>
</gene>
<keyword evidence="2" id="KW-1185">Reference proteome</keyword>
<reference evidence="1 2" key="1">
    <citation type="submission" date="2017-10" db="EMBL/GenBank/DDBJ databases">
        <title>Comparative genomics in systemic dimorphic fungi from Ajellomycetaceae.</title>
        <authorList>
            <person name="Munoz J.F."/>
            <person name="Mcewen J.G."/>
            <person name="Clay O.K."/>
            <person name="Cuomo C.A."/>
        </authorList>
    </citation>
    <scope>NUCLEOTIDE SEQUENCE [LARGE SCALE GENOMIC DNA]</scope>
    <source>
        <strain evidence="1 2">UAMH4076</strain>
    </source>
</reference>
<protein>
    <submittedName>
        <fullName evidence="1">Uncharacterized protein</fullName>
    </submittedName>
</protein>
<evidence type="ECO:0000313" key="2">
    <source>
        <dbReference type="Proteomes" id="UP000226031"/>
    </source>
</evidence>
<dbReference type="Proteomes" id="UP000226031">
    <property type="component" value="Unassembled WGS sequence"/>
</dbReference>
<name>A0A2B7ZND7_9EURO</name>
<accession>A0A2B7ZND7</accession>
<evidence type="ECO:0000313" key="1">
    <source>
        <dbReference type="EMBL" id="PGH34307.1"/>
    </source>
</evidence>
<dbReference type="EMBL" id="PDND01000043">
    <property type="protein sequence ID" value="PGH34307.1"/>
    <property type="molecule type" value="Genomic_DNA"/>
</dbReference>
<organism evidence="1 2">
    <name type="scientific">[Emmonsia] crescens</name>
    <dbReference type="NCBI Taxonomy" id="73230"/>
    <lineage>
        <taxon>Eukaryota</taxon>
        <taxon>Fungi</taxon>
        <taxon>Dikarya</taxon>
        <taxon>Ascomycota</taxon>
        <taxon>Pezizomycotina</taxon>
        <taxon>Eurotiomycetes</taxon>
        <taxon>Eurotiomycetidae</taxon>
        <taxon>Onygenales</taxon>
        <taxon>Ajellomycetaceae</taxon>
        <taxon>Emergomyces</taxon>
    </lineage>
</organism>
<sequence>MERKVVVDYNIYAGYPTIHRNAESKQQQFYCISDTKRTKNLQDLSGSKQPPAQRSNMRGGAAALRLCDEILNLANDEPGIFVHYSSC</sequence>
<comment type="caution">
    <text evidence="1">The sequence shown here is derived from an EMBL/GenBank/DDBJ whole genome shotgun (WGS) entry which is preliminary data.</text>
</comment>
<dbReference type="AlphaFoldDB" id="A0A2B7ZND7"/>
<proteinExistence type="predicted"/>